<feature type="domain" description="HTH cro/C1-type" evidence="1">
    <location>
        <begin position="28"/>
        <end position="73"/>
    </location>
</feature>
<evidence type="ECO:0000313" key="3">
    <source>
        <dbReference type="Proteomes" id="UP000825799"/>
    </source>
</evidence>
<dbReference type="Gene3D" id="1.10.260.40">
    <property type="entry name" value="lambda repressor-like DNA-binding domains"/>
    <property type="match status" value="1"/>
</dbReference>
<evidence type="ECO:0000313" key="2">
    <source>
        <dbReference type="EMBL" id="QYO76095.1"/>
    </source>
</evidence>
<keyword evidence="3" id="KW-1185">Reference proteome</keyword>
<accession>A0ABX8WD60</accession>
<dbReference type="EMBL" id="CP080590">
    <property type="protein sequence ID" value="QYO76095.1"/>
    <property type="molecule type" value="Genomic_DNA"/>
</dbReference>
<dbReference type="SUPFAM" id="SSF47413">
    <property type="entry name" value="lambda repressor-like DNA-binding domains"/>
    <property type="match status" value="1"/>
</dbReference>
<protein>
    <submittedName>
        <fullName evidence="2">Helix-turn-helix domain-containing protein</fullName>
    </submittedName>
</protein>
<dbReference type="InterPro" id="IPR010982">
    <property type="entry name" value="Lambda_DNA-bd_dom_sf"/>
</dbReference>
<dbReference type="PROSITE" id="PS50943">
    <property type="entry name" value="HTH_CROC1"/>
    <property type="match status" value="1"/>
</dbReference>
<dbReference type="InterPro" id="IPR001387">
    <property type="entry name" value="Cro/C1-type_HTH"/>
</dbReference>
<dbReference type="Proteomes" id="UP000825799">
    <property type="component" value="Chromosome"/>
</dbReference>
<gene>
    <name evidence="2" type="ORF">K1X15_15945</name>
</gene>
<dbReference type="CDD" id="cd00093">
    <property type="entry name" value="HTH_XRE"/>
    <property type="match status" value="1"/>
</dbReference>
<reference evidence="2 3" key="1">
    <citation type="submission" date="2021-08" db="EMBL/GenBank/DDBJ databases">
        <title>Devosia salina sp. nov., isolated from the South China Sea sediment.</title>
        <authorList>
            <person name="Zhou Z."/>
        </authorList>
    </citation>
    <scope>NUCLEOTIDE SEQUENCE [LARGE SCALE GENOMIC DNA]</scope>
    <source>
        <strain evidence="2 3">SCS-3</strain>
    </source>
</reference>
<sequence>MPLTKPYADTRLPAFVAKRILELRPIKSQAEIASETGFPNPNMISMVKSGAIRVPLDRVPALAEALQVDPARLLQLALEQWAGSAAARAFDRIFDTVVSKNEIGWLTEIRDASDHTDPVMTTRTRSAIRAIFGK</sequence>
<proteinExistence type="predicted"/>
<organism evidence="2 3">
    <name type="scientific">Devosia salina</name>
    <dbReference type="NCBI Taxonomy" id="2860336"/>
    <lineage>
        <taxon>Bacteria</taxon>
        <taxon>Pseudomonadati</taxon>
        <taxon>Pseudomonadota</taxon>
        <taxon>Alphaproteobacteria</taxon>
        <taxon>Hyphomicrobiales</taxon>
        <taxon>Devosiaceae</taxon>
        <taxon>Devosia</taxon>
    </lineage>
</organism>
<evidence type="ECO:0000259" key="1">
    <source>
        <dbReference type="PROSITE" id="PS50943"/>
    </source>
</evidence>
<name>A0ABX8WD60_9HYPH</name>
<dbReference type="RefSeq" id="WP_220304587.1">
    <property type="nucleotide sequence ID" value="NZ_CP080590.1"/>
</dbReference>